<evidence type="ECO:0000259" key="11">
    <source>
        <dbReference type="Pfam" id="PF05649"/>
    </source>
</evidence>
<evidence type="ECO:0000256" key="3">
    <source>
        <dbReference type="ARBA" id="ARBA00007357"/>
    </source>
</evidence>
<dbReference type="OrthoDB" id="6475849at2759"/>
<dbReference type="InterPro" id="IPR024079">
    <property type="entry name" value="MetalloPept_cat_dom_sf"/>
</dbReference>
<sequence>MVTSEKHAGERINDPSSCCIFGLSITCSSNINYNPSKNVGKTRSRTQYIGITFLPLAILFLFSIIDGVESLDHSCQHSKNQKQKTGCNMTPQAAAFSVKNETESTVAVSQGQEKNDWNLCLTSGCVTSANSVLQNMDRGVDPCDNFYEFACGKFLKEVRIPDDQTGVTVFGIINDKLNEQLRDILDQPILPNEIKPFVYAKNLFNSCMNKAVIEEKGAKPMLSILKELGGWPVLEGSNWKEADWDWKKSVYSNRKKGLPTNYFINCHVSTDIKNSSARVIVVDEAVLSLGKEFLTNISKMDFHGNKMLAAYYDYMVDIAVLMGADESYAKTELESSLQLEMKIFGIFVPSSERRDIDKLYNPMTLPELQKKIPSIPWKEYLRNMLPEKIKLKPDEKIIVYAPSYVEKLEKLLSGTPKRTQANYALWRVVSGSVKFLSDKFRRSQLEYASIVTGKTEMGSRWKECIKVAGDSFPLAVGAQYVRKFFKEDSKQNAVELVCRIRKEMYKIIEHVDWMDEQTRAAALEKAKAMTTHIAYPDELLDDKKLIEFYEKLEISSTDDYIGAVLNVAKFRGDRSLGRLRDPVNKTDWISHGRPAIVNAFYNSLENSIQFPAGILQGAFFNKDRPHYMNYGAIGLVIGHEITHGFDDKGRQFNKDGNLVEWWDEDTKKKYLEKVKCIIDQYSNYTVRQVNMTVRGVNTQGENIADNGGIKEAYYAYKSWEKQFGAEPRLPGLQMYSPHQMFWISTANVWCSKFKDETLKSRIASDVHSPTEFRVIGPFSNLKEFSQDFGCPTGSKMNPQHKCSVW</sequence>
<evidence type="ECO:0000256" key="9">
    <source>
        <dbReference type="SAM" id="Phobius"/>
    </source>
</evidence>
<evidence type="ECO:0000313" key="12">
    <source>
        <dbReference type="EMBL" id="RZF35771.1"/>
    </source>
</evidence>
<dbReference type="PROSITE" id="PS51885">
    <property type="entry name" value="NEPRILYSIN"/>
    <property type="match status" value="1"/>
</dbReference>
<feature type="domain" description="Peptidase M13 N-terminal" evidence="11">
    <location>
        <begin position="142"/>
        <end position="536"/>
    </location>
</feature>
<comment type="subcellular location">
    <subcellularLocation>
        <location evidence="2">Cell membrane</location>
        <topology evidence="2">Single-pass type II membrane protein</topology>
    </subcellularLocation>
</comment>
<keyword evidence="6" id="KW-0378">Hydrolase</keyword>
<evidence type="ECO:0000256" key="6">
    <source>
        <dbReference type="ARBA" id="ARBA00022801"/>
    </source>
</evidence>
<keyword evidence="9" id="KW-0812">Transmembrane</keyword>
<dbReference type="GO" id="GO:0005886">
    <property type="term" value="C:plasma membrane"/>
    <property type="evidence" value="ECO:0007669"/>
    <property type="project" value="UniProtKB-SubCell"/>
</dbReference>
<keyword evidence="13" id="KW-1185">Reference proteome</keyword>
<evidence type="ECO:0000256" key="2">
    <source>
        <dbReference type="ARBA" id="ARBA00004401"/>
    </source>
</evidence>
<proteinExistence type="inferred from homology"/>
<evidence type="ECO:0000256" key="4">
    <source>
        <dbReference type="ARBA" id="ARBA00022670"/>
    </source>
</evidence>
<name>A0A482WRG2_LAOST</name>
<dbReference type="InterPro" id="IPR000718">
    <property type="entry name" value="Peptidase_M13"/>
</dbReference>
<organism evidence="12 13">
    <name type="scientific">Laodelphax striatellus</name>
    <name type="common">Small brown planthopper</name>
    <name type="synonym">Delphax striatella</name>
    <dbReference type="NCBI Taxonomy" id="195883"/>
    <lineage>
        <taxon>Eukaryota</taxon>
        <taxon>Metazoa</taxon>
        <taxon>Ecdysozoa</taxon>
        <taxon>Arthropoda</taxon>
        <taxon>Hexapoda</taxon>
        <taxon>Insecta</taxon>
        <taxon>Pterygota</taxon>
        <taxon>Neoptera</taxon>
        <taxon>Paraneoptera</taxon>
        <taxon>Hemiptera</taxon>
        <taxon>Auchenorrhyncha</taxon>
        <taxon>Fulgoroidea</taxon>
        <taxon>Delphacidae</taxon>
        <taxon>Criomorphinae</taxon>
        <taxon>Laodelphax</taxon>
    </lineage>
</organism>
<evidence type="ECO:0000259" key="10">
    <source>
        <dbReference type="Pfam" id="PF01431"/>
    </source>
</evidence>
<comment type="similarity">
    <text evidence="3">Belongs to the peptidase M13 family.</text>
</comment>
<dbReference type="CDD" id="cd08662">
    <property type="entry name" value="M13"/>
    <property type="match status" value="1"/>
</dbReference>
<dbReference type="PANTHER" id="PTHR11733">
    <property type="entry name" value="ZINC METALLOPROTEASE FAMILY M13 NEPRILYSIN-RELATED"/>
    <property type="match status" value="1"/>
</dbReference>
<accession>A0A482WRG2</accession>
<reference evidence="12 13" key="1">
    <citation type="journal article" date="2017" name="Gigascience">
        <title>Genome sequence of the small brown planthopper, Laodelphax striatellus.</title>
        <authorList>
            <person name="Zhu J."/>
            <person name="Jiang F."/>
            <person name="Wang X."/>
            <person name="Yang P."/>
            <person name="Bao Y."/>
            <person name="Zhao W."/>
            <person name="Wang W."/>
            <person name="Lu H."/>
            <person name="Wang Q."/>
            <person name="Cui N."/>
            <person name="Li J."/>
            <person name="Chen X."/>
            <person name="Luo L."/>
            <person name="Yu J."/>
            <person name="Kang L."/>
            <person name="Cui F."/>
        </authorList>
    </citation>
    <scope>NUCLEOTIDE SEQUENCE [LARGE SCALE GENOMIC DNA]</scope>
    <source>
        <strain evidence="12">Lst14</strain>
    </source>
</reference>
<dbReference type="GO" id="GO:0046872">
    <property type="term" value="F:metal ion binding"/>
    <property type="evidence" value="ECO:0007669"/>
    <property type="project" value="UniProtKB-KW"/>
</dbReference>
<dbReference type="Pfam" id="PF05649">
    <property type="entry name" value="Peptidase_M13_N"/>
    <property type="match status" value="1"/>
</dbReference>
<dbReference type="Gene3D" id="3.40.390.10">
    <property type="entry name" value="Collagenase (Catalytic Domain)"/>
    <property type="match status" value="1"/>
</dbReference>
<keyword evidence="4" id="KW-0645">Protease</keyword>
<evidence type="ECO:0000256" key="5">
    <source>
        <dbReference type="ARBA" id="ARBA00022723"/>
    </source>
</evidence>
<gene>
    <name evidence="12" type="ORF">LSTR_LSTR012069</name>
</gene>
<evidence type="ECO:0000256" key="7">
    <source>
        <dbReference type="ARBA" id="ARBA00022833"/>
    </source>
</evidence>
<dbReference type="InterPro" id="IPR008753">
    <property type="entry name" value="Peptidase_M13_N"/>
</dbReference>
<dbReference type="InterPro" id="IPR042089">
    <property type="entry name" value="Peptidase_M13_dom_2"/>
</dbReference>
<evidence type="ECO:0000256" key="1">
    <source>
        <dbReference type="ARBA" id="ARBA00001947"/>
    </source>
</evidence>
<keyword evidence="9" id="KW-1133">Transmembrane helix</keyword>
<dbReference type="Gene3D" id="1.10.1380.10">
    <property type="entry name" value="Neutral endopeptidase , domain2"/>
    <property type="match status" value="1"/>
</dbReference>
<dbReference type="EMBL" id="QKKF02027609">
    <property type="protein sequence ID" value="RZF35771.1"/>
    <property type="molecule type" value="Genomic_DNA"/>
</dbReference>
<feature type="transmembrane region" description="Helical" evidence="9">
    <location>
        <begin position="46"/>
        <end position="65"/>
    </location>
</feature>
<protein>
    <submittedName>
        <fullName evidence="12">Uncharacterized protein</fullName>
    </submittedName>
</protein>
<feature type="domain" description="Peptidase M13 C-terminal" evidence="10">
    <location>
        <begin position="598"/>
        <end position="804"/>
    </location>
</feature>
<dbReference type="Pfam" id="PF01431">
    <property type="entry name" value="Peptidase_M13"/>
    <property type="match status" value="1"/>
</dbReference>
<dbReference type="PANTHER" id="PTHR11733:SF224">
    <property type="entry name" value="NEPRILYSIN-2"/>
    <property type="match status" value="1"/>
</dbReference>
<dbReference type="InterPro" id="IPR018497">
    <property type="entry name" value="Peptidase_M13_C"/>
</dbReference>
<keyword evidence="5" id="KW-0479">Metal-binding</keyword>
<dbReference type="PRINTS" id="PR00786">
    <property type="entry name" value="NEPRILYSIN"/>
</dbReference>
<dbReference type="AlphaFoldDB" id="A0A482WRG2"/>
<dbReference type="GO" id="GO:0004222">
    <property type="term" value="F:metalloendopeptidase activity"/>
    <property type="evidence" value="ECO:0007669"/>
    <property type="project" value="InterPro"/>
</dbReference>
<dbReference type="SMR" id="A0A482WRG2"/>
<evidence type="ECO:0000313" key="13">
    <source>
        <dbReference type="Proteomes" id="UP000291343"/>
    </source>
</evidence>
<comment type="caution">
    <text evidence="12">The sequence shown here is derived from an EMBL/GenBank/DDBJ whole genome shotgun (WGS) entry which is preliminary data.</text>
</comment>
<dbReference type="GO" id="GO:0016485">
    <property type="term" value="P:protein processing"/>
    <property type="evidence" value="ECO:0007669"/>
    <property type="project" value="TreeGrafter"/>
</dbReference>
<dbReference type="SUPFAM" id="SSF55486">
    <property type="entry name" value="Metalloproteases ('zincins'), catalytic domain"/>
    <property type="match status" value="1"/>
</dbReference>
<keyword evidence="9" id="KW-0472">Membrane</keyword>
<keyword evidence="8" id="KW-0482">Metalloprotease</keyword>
<comment type="cofactor">
    <cofactor evidence="1">
        <name>Zn(2+)</name>
        <dbReference type="ChEBI" id="CHEBI:29105"/>
    </cofactor>
</comment>
<dbReference type="Proteomes" id="UP000291343">
    <property type="component" value="Unassembled WGS sequence"/>
</dbReference>
<dbReference type="InParanoid" id="A0A482WRG2"/>
<dbReference type="STRING" id="195883.A0A482WRG2"/>
<keyword evidence="7" id="KW-0862">Zinc</keyword>
<evidence type="ECO:0000256" key="8">
    <source>
        <dbReference type="ARBA" id="ARBA00023049"/>
    </source>
</evidence>